<dbReference type="InterPro" id="IPR029479">
    <property type="entry name" value="Nitroreductase"/>
</dbReference>
<keyword evidence="5" id="KW-1185">Reference proteome</keyword>
<dbReference type="Proteomes" id="UP000035268">
    <property type="component" value="Chromosome"/>
</dbReference>
<keyword evidence="2 4" id="KW-0560">Oxidoreductase</keyword>
<dbReference type="Gene3D" id="3.40.109.10">
    <property type="entry name" value="NADH Oxidase"/>
    <property type="match status" value="1"/>
</dbReference>
<dbReference type="RefSeq" id="WP_052881709.1">
    <property type="nucleotide sequence ID" value="NZ_CP010904.1"/>
</dbReference>
<dbReference type="AlphaFoldDB" id="A0A0G3EDI1"/>
<organism evidence="4 5">
    <name type="scientific">Kiritimatiella glycovorans</name>
    <dbReference type="NCBI Taxonomy" id="1307763"/>
    <lineage>
        <taxon>Bacteria</taxon>
        <taxon>Pseudomonadati</taxon>
        <taxon>Kiritimatiellota</taxon>
        <taxon>Kiritimatiellia</taxon>
        <taxon>Kiritimatiellales</taxon>
        <taxon>Kiritimatiellaceae</taxon>
        <taxon>Kiritimatiella</taxon>
    </lineage>
</organism>
<dbReference type="Pfam" id="PF00881">
    <property type="entry name" value="Nitroreductase"/>
    <property type="match status" value="2"/>
</dbReference>
<accession>A0A0G3EDI1</accession>
<evidence type="ECO:0000259" key="3">
    <source>
        <dbReference type="Pfam" id="PF00881"/>
    </source>
</evidence>
<reference evidence="4 5" key="2">
    <citation type="journal article" date="2016" name="ISME J.">
        <title>Characterization of the first cultured representative of Verrucomicrobia subdivision 5 indicates the proposal of a novel phylum.</title>
        <authorList>
            <person name="Spring S."/>
            <person name="Bunk B."/>
            <person name="Sproer C."/>
            <person name="Schumann P."/>
            <person name="Rohde M."/>
            <person name="Tindall B.J."/>
            <person name="Klenk H.P."/>
        </authorList>
    </citation>
    <scope>NUCLEOTIDE SEQUENCE [LARGE SCALE GENOMIC DNA]</scope>
    <source>
        <strain evidence="4 5">L21-Fru-AB</strain>
    </source>
</reference>
<gene>
    <name evidence="4" type="ORF">L21SP4_01121</name>
</gene>
<evidence type="ECO:0000256" key="2">
    <source>
        <dbReference type="ARBA" id="ARBA00023002"/>
    </source>
</evidence>
<dbReference type="SUPFAM" id="SSF55469">
    <property type="entry name" value="FMN-dependent nitroreductase-like"/>
    <property type="match status" value="1"/>
</dbReference>
<dbReference type="STRING" id="1307763.L21SP4_01121"/>
<dbReference type="PANTHER" id="PTHR43673:SF10">
    <property type="entry name" value="NADH DEHYDROGENASE_NAD(P)H NITROREDUCTASE XCC3605-RELATED"/>
    <property type="match status" value="1"/>
</dbReference>
<dbReference type="EMBL" id="CP010904">
    <property type="protein sequence ID" value="AKJ64373.1"/>
    <property type="molecule type" value="Genomic_DNA"/>
</dbReference>
<dbReference type="GO" id="GO:0016491">
    <property type="term" value="F:oxidoreductase activity"/>
    <property type="evidence" value="ECO:0007669"/>
    <property type="project" value="UniProtKB-KW"/>
</dbReference>
<dbReference type="InterPro" id="IPR000415">
    <property type="entry name" value="Nitroreductase-like"/>
</dbReference>
<name>A0A0G3EDI1_9BACT</name>
<evidence type="ECO:0000313" key="4">
    <source>
        <dbReference type="EMBL" id="AKJ64373.1"/>
    </source>
</evidence>
<dbReference type="OrthoDB" id="9782629at2"/>
<evidence type="ECO:0000313" key="5">
    <source>
        <dbReference type="Proteomes" id="UP000035268"/>
    </source>
</evidence>
<protein>
    <submittedName>
        <fullName evidence="4">NAD(P)H nitroreductase</fullName>
        <ecNumber evidence="4">1.-.-.-</ecNumber>
    </submittedName>
</protein>
<sequence>MDSFLDLCRARRSCRNFQNTPVAVEALDRCLEAARLAPSACNAQPWLFHVAGPGPAKTGLDQGAFRGAYKMNAFAADAPVIIAVERRRGKILPRLGGRIRGTEYSVLDLGIACEHLVLQAAEEGLASCWIGWFDGKAAGEALGLGPRRRLELLIAIGYAASDPAPLKRRTIEEIRELH</sequence>
<proteinExistence type="inferred from homology"/>
<dbReference type="PANTHER" id="PTHR43673">
    <property type="entry name" value="NAD(P)H NITROREDUCTASE YDGI-RELATED"/>
    <property type="match status" value="1"/>
</dbReference>
<evidence type="ECO:0000256" key="1">
    <source>
        <dbReference type="ARBA" id="ARBA00007118"/>
    </source>
</evidence>
<dbReference type="EC" id="1.-.-.-" evidence="4"/>
<comment type="similarity">
    <text evidence="1">Belongs to the nitroreductase family.</text>
</comment>
<dbReference type="PATRIC" id="fig|1609981.3.peg.1170"/>
<feature type="domain" description="Nitroreductase" evidence="3">
    <location>
        <begin position="9"/>
        <end position="54"/>
    </location>
</feature>
<reference evidence="5" key="1">
    <citation type="submission" date="2015-02" db="EMBL/GenBank/DDBJ databases">
        <title>Description and complete genome sequence of the first cultured representative of the subdivision 5 of the Verrucomicrobia phylum.</title>
        <authorList>
            <person name="Spring S."/>
            <person name="Bunk B."/>
            <person name="Sproer C."/>
            <person name="Klenk H.-P."/>
        </authorList>
    </citation>
    <scope>NUCLEOTIDE SEQUENCE [LARGE SCALE GENOMIC DNA]</scope>
    <source>
        <strain evidence="5">L21-Fru-AB</strain>
    </source>
</reference>
<feature type="domain" description="Nitroreductase" evidence="3">
    <location>
        <begin position="70"/>
        <end position="158"/>
    </location>
</feature>
<dbReference type="KEGG" id="vbl:L21SP4_01121"/>